<gene>
    <name evidence="2" type="ORF">C8N34_102308</name>
</gene>
<sequence>MAGPGTRTALAGATALLLVSASPAFALFGGGANCASPTQVSNAHSGTRDVIREEHETTRNAIMDAIEEQTEALTEKMEETTLRIIEALTLAAKENSAHIRQQTESQRRVADAQELNATDRMRQEVRASAESGQFDPNPFSCSLLDIFESSRGSGAPMTGDGVTQRAVSRLSGDDEDVQAGGTQIAVSVVNARDTYSGFRGSENATTDWSFMLNEPTIDLSDPQMQDVLGWVVTNSVDPLPEPKMTAAELDTPEGMSMAAEAQKRIARQRAAIETINMSLNMRTPALTDNQGTFRSMADDSAYNRPVPERLSELQQLDIRTVYHYAPGPNRVNGTNGQQNGLVHMNEKGWLQELHTIMAINARINYIRLELENRNAVVNALILASLNER</sequence>
<organism evidence="2 3">
    <name type="scientific">Gemmobacter caeni</name>
    <dbReference type="NCBI Taxonomy" id="589035"/>
    <lineage>
        <taxon>Bacteria</taxon>
        <taxon>Pseudomonadati</taxon>
        <taxon>Pseudomonadota</taxon>
        <taxon>Alphaproteobacteria</taxon>
        <taxon>Rhodobacterales</taxon>
        <taxon>Paracoccaceae</taxon>
        <taxon>Gemmobacter</taxon>
    </lineage>
</organism>
<comment type="caution">
    <text evidence="2">The sequence shown here is derived from an EMBL/GenBank/DDBJ whole genome shotgun (WGS) entry which is preliminary data.</text>
</comment>
<protein>
    <recommendedName>
        <fullName evidence="4">Secreted protein</fullName>
    </recommendedName>
</protein>
<keyword evidence="3" id="KW-1185">Reference proteome</keyword>
<dbReference type="EMBL" id="QBKP01000002">
    <property type="protein sequence ID" value="PTX52528.1"/>
    <property type="molecule type" value="Genomic_DNA"/>
</dbReference>
<evidence type="ECO:0000313" key="2">
    <source>
        <dbReference type="EMBL" id="PTX52528.1"/>
    </source>
</evidence>
<feature type="signal peptide" evidence="1">
    <location>
        <begin position="1"/>
        <end position="26"/>
    </location>
</feature>
<name>A0A2T6B923_9RHOB</name>
<accession>A0A2T6B923</accession>
<evidence type="ECO:0000313" key="3">
    <source>
        <dbReference type="Proteomes" id="UP000244224"/>
    </source>
</evidence>
<dbReference type="AlphaFoldDB" id="A0A2T6B923"/>
<evidence type="ECO:0008006" key="4">
    <source>
        <dbReference type="Google" id="ProtNLM"/>
    </source>
</evidence>
<dbReference type="RefSeq" id="WP_108127947.1">
    <property type="nucleotide sequence ID" value="NZ_QBKP01000002.1"/>
</dbReference>
<proteinExistence type="predicted"/>
<feature type="chain" id="PRO_5015735849" description="Secreted protein" evidence="1">
    <location>
        <begin position="27"/>
        <end position="388"/>
    </location>
</feature>
<dbReference type="Proteomes" id="UP000244224">
    <property type="component" value="Unassembled WGS sequence"/>
</dbReference>
<keyword evidence="1" id="KW-0732">Signal</keyword>
<dbReference type="OrthoDB" id="7800405at2"/>
<reference evidence="2 3" key="1">
    <citation type="submission" date="2018-04" db="EMBL/GenBank/DDBJ databases">
        <title>Genomic Encyclopedia of Archaeal and Bacterial Type Strains, Phase II (KMG-II): from individual species to whole genera.</title>
        <authorList>
            <person name="Goeker M."/>
        </authorList>
    </citation>
    <scope>NUCLEOTIDE SEQUENCE [LARGE SCALE GENOMIC DNA]</scope>
    <source>
        <strain evidence="2 3">DSM 21823</strain>
    </source>
</reference>
<evidence type="ECO:0000256" key="1">
    <source>
        <dbReference type="SAM" id="SignalP"/>
    </source>
</evidence>